<name>A0A2H9U0G9_9GAMM</name>
<dbReference type="RefSeq" id="WP_100295325.1">
    <property type="nucleotide sequence ID" value="NZ_PGGC01000204.1"/>
</dbReference>
<sequence>MRLICSIGSCLSANVAYQMHKLIPNWYRVSSVQHNRIDQLNSIYIERKYKPLGLSDIGFELSAEYKHVNTVDNQIKGVGLGRSLPKKDDPLPLIDVLDCIDFGKIDIFIFDNFAELLFKLYRHRKLNTPMFINEHYLTGKAELFVFENKFMSPIDVYESYSSVFKYISSKNPACKIVFIPFPIKLKSDEHLNVRYQEQLTVLNELKGFFNNLYIIPERDIQQSDLLRHGDIYHFNDSCYLNYARDLIREII</sequence>
<dbReference type="AlphaFoldDB" id="A0A2H9U0G9"/>
<comment type="caution">
    <text evidence="1">The sequence shown here is derived from an EMBL/GenBank/DDBJ whole genome shotgun (WGS) entry which is preliminary data.</text>
</comment>
<dbReference type="OrthoDB" id="7068372at2"/>
<evidence type="ECO:0000313" key="1">
    <source>
        <dbReference type="EMBL" id="PJG57511.1"/>
    </source>
</evidence>
<keyword evidence="2" id="KW-1185">Reference proteome</keyword>
<dbReference type="Proteomes" id="UP000235861">
    <property type="component" value="Unassembled WGS sequence"/>
</dbReference>
<organism evidence="1 2">
    <name type="scientific">Aeromonas cavernicola</name>
    <dbReference type="NCBI Taxonomy" id="1006623"/>
    <lineage>
        <taxon>Bacteria</taxon>
        <taxon>Pseudomonadati</taxon>
        <taxon>Pseudomonadota</taxon>
        <taxon>Gammaproteobacteria</taxon>
        <taxon>Aeromonadales</taxon>
        <taxon>Aeromonadaceae</taxon>
        <taxon>Aeromonas</taxon>
    </lineage>
</organism>
<dbReference type="EMBL" id="PGGC01000204">
    <property type="protein sequence ID" value="PJG57511.1"/>
    <property type="molecule type" value="Genomic_DNA"/>
</dbReference>
<evidence type="ECO:0008006" key="3">
    <source>
        <dbReference type="Google" id="ProtNLM"/>
    </source>
</evidence>
<accession>A0A2H9U0G9</accession>
<reference evidence="1 2" key="1">
    <citation type="submission" date="2017-11" db="EMBL/GenBank/DDBJ databases">
        <title>Draft genome sequence of environmental isolate Aeromonas cavernicola sp. nov. MDC 2508.</title>
        <authorList>
            <person name="Colston S.M."/>
            <person name="Navarro A."/>
            <person name="Martinez-Murcia A.J."/>
            <person name="Graf J."/>
        </authorList>
    </citation>
    <scope>NUCLEOTIDE SEQUENCE [LARGE SCALE GENOMIC DNA]</scope>
    <source>
        <strain evidence="1 2">MDC 2508</strain>
    </source>
</reference>
<gene>
    <name evidence="1" type="ORF">CUC53_17635</name>
</gene>
<proteinExistence type="predicted"/>
<evidence type="ECO:0000313" key="2">
    <source>
        <dbReference type="Proteomes" id="UP000235861"/>
    </source>
</evidence>
<protein>
    <recommendedName>
        <fullName evidence="3">SGNH/GDSL hydrolase family protein</fullName>
    </recommendedName>
</protein>